<evidence type="ECO:0000256" key="2">
    <source>
        <dbReference type="ARBA" id="ARBA00023125"/>
    </source>
</evidence>
<keyword evidence="7" id="KW-1185">Reference proteome</keyword>
<dbReference type="EMBL" id="FQWT01000002">
    <property type="protein sequence ID" value="SHH01211.1"/>
    <property type="molecule type" value="Genomic_DNA"/>
</dbReference>
<evidence type="ECO:0000313" key="7">
    <source>
        <dbReference type="Proteomes" id="UP000184047"/>
    </source>
</evidence>
<dbReference type="Pfam" id="PF00440">
    <property type="entry name" value="TetR_N"/>
    <property type="match status" value="1"/>
</dbReference>
<keyword evidence="2 4" id="KW-0238">DNA-binding</keyword>
<dbReference type="OrthoDB" id="9798857at2"/>
<dbReference type="PROSITE" id="PS50977">
    <property type="entry name" value="HTH_TETR_2"/>
    <property type="match status" value="1"/>
</dbReference>
<proteinExistence type="predicted"/>
<dbReference type="PANTHER" id="PTHR47506">
    <property type="entry name" value="TRANSCRIPTIONAL REGULATORY PROTEIN"/>
    <property type="match status" value="1"/>
</dbReference>
<dbReference type="RefSeq" id="WP_073061974.1">
    <property type="nucleotide sequence ID" value="NZ_FQWT01000002.1"/>
</dbReference>
<feature type="DNA-binding region" description="H-T-H motif" evidence="4">
    <location>
        <begin position="28"/>
        <end position="47"/>
    </location>
</feature>
<evidence type="ECO:0000256" key="3">
    <source>
        <dbReference type="ARBA" id="ARBA00023163"/>
    </source>
</evidence>
<gene>
    <name evidence="6" type="ORF">SAMN05421866_1817</name>
</gene>
<evidence type="ECO:0000313" key="6">
    <source>
        <dbReference type="EMBL" id="SHH01211.1"/>
    </source>
</evidence>
<dbReference type="SUPFAM" id="SSF46689">
    <property type="entry name" value="Homeodomain-like"/>
    <property type="match status" value="1"/>
</dbReference>
<dbReference type="STRING" id="421058.SAMN05421866_1817"/>
<evidence type="ECO:0000259" key="5">
    <source>
        <dbReference type="PROSITE" id="PS50977"/>
    </source>
</evidence>
<reference evidence="7" key="1">
    <citation type="submission" date="2016-11" db="EMBL/GenBank/DDBJ databases">
        <authorList>
            <person name="Varghese N."/>
            <person name="Submissions S."/>
        </authorList>
    </citation>
    <scope>NUCLEOTIDE SEQUENCE [LARGE SCALE GENOMIC DNA]</scope>
    <source>
        <strain evidence="7">DSM 19055</strain>
    </source>
</reference>
<evidence type="ECO:0000256" key="4">
    <source>
        <dbReference type="PROSITE-ProRule" id="PRU00335"/>
    </source>
</evidence>
<dbReference type="Pfam" id="PF16925">
    <property type="entry name" value="TetR_C_13"/>
    <property type="match status" value="1"/>
</dbReference>
<dbReference type="InterPro" id="IPR009057">
    <property type="entry name" value="Homeodomain-like_sf"/>
</dbReference>
<accession>A0A1M5PHM2</accession>
<dbReference type="GO" id="GO:0003677">
    <property type="term" value="F:DNA binding"/>
    <property type="evidence" value="ECO:0007669"/>
    <property type="project" value="UniProtKB-UniRule"/>
</dbReference>
<dbReference type="SUPFAM" id="SSF48498">
    <property type="entry name" value="Tetracyclin repressor-like, C-terminal domain"/>
    <property type="match status" value="1"/>
</dbReference>
<keyword evidence="1" id="KW-0805">Transcription regulation</keyword>
<dbReference type="InterPro" id="IPR011075">
    <property type="entry name" value="TetR_C"/>
</dbReference>
<dbReference type="PANTHER" id="PTHR47506:SF3">
    <property type="entry name" value="HTH-TYPE TRANSCRIPTIONAL REGULATOR LMRA"/>
    <property type="match status" value="1"/>
</dbReference>
<dbReference type="PRINTS" id="PR00455">
    <property type="entry name" value="HTHTETR"/>
</dbReference>
<dbReference type="eggNOG" id="COG1309">
    <property type="taxonomic scope" value="Bacteria"/>
</dbReference>
<protein>
    <submittedName>
        <fullName evidence="6">Transcriptional regulator, TetR family</fullName>
    </submittedName>
</protein>
<feature type="domain" description="HTH tetR-type" evidence="5">
    <location>
        <begin position="5"/>
        <end position="65"/>
    </location>
</feature>
<dbReference type="InterPro" id="IPR001647">
    <property type="entry name" value="HTH_TetR"/>
</dbReference>
<keyword evidence="3" id="KW-0804">Transcription</keyword>
<evidence type="ECO:0000256" key="1">
    <source>
        <dbReference type="ARBA" id="ARBA00023015"/>
    </source>
</evidence>
<dbReference type="AlphaFoldDB" id="A0A1M5PHM2"/>
<dbReference type="Gene3D" id="1.10.357.10">
    <property type="entry name" value="Tetracycline Repressor, domain 2"/>
    <property type="match status" value="1"/>
</dbReference>
<organism evidence="6 7">
    <name type="scientific">Chryseobacterium oranimense</name>
    <dbReference type="NCBI Taxonomy" id="421058"/>
    <lineage>
        <taxon>Bacteria</taxon>
        <taxon>Pseudomonadati</taxon>
        <taxon>Bacteroidota</taxon>
        <taxon>Flavobacteriia</taxon>
        <taxon>Flavobacteriales</taxon>
        <taxon>Weeksellaceae</taxon>
        <taxon>Chryseobacterium group</taxon>
        <taxon>Chryseobacterium</taxon>
    </lineage>
</organism>
<dbReference type="Proteomes" id="UP000184047">
    <property type="component" value="Unassembled WGS sequence"/>
</dbReference>
<sequence length="201" mass="22646">MSKAEKTRQFIIEKTASLFNTKGYLSTSLSDISEATGLTKGSIYGNFENKDEVALEVYKYNAALQAKNMTRSFSDEFVTTIDKLHAIVSFYRKNWKVVFENGGCPLMNAATEADDIFPELKKQVTRSFESWIQKITAVIMDGQESGEIYPNIHADEYGSLFIMLIEGGILLSKTTGDEKYLNTALNRIAFMIDKELKIFPS</sequence>
<dbReference type="InterPro" id="IPR036271">
    <property type="entry name" value="Tet_transcr_reg_TetR-rel_C_sf"/>
</dbReference>
<name>A0A1M5PHM2_9FLAO</name>